<feature type="coiled-coil region" evidence="1">
    <location>
        <begin position="320"/>
        <end position="354"/>
    </location>
</feature>
<organism evidence="3 4">
    <name type="scientific">Hericium alpestre</name>
    <dbReference type="NCBI Taxonomy" id="135208"/>
    <lineage>
        <taxon>Eukaryota</taxon>
        <taxon>Fungi</taxon>
        <taxon>Dikarya</taxon>
        <taxon>Basidiomycota</taxon>
        <taxon>Agaricomycotina</taxon>
        <taxon>Agaricomycetes</taxon>
        <taxon>Russulales</taxon>
        <taxon>Hericiaceae</taxon>
        <taxon>Hericium</taxon>
    </lineage>
</organism>
<sequence>MLYNARSDGDGAGAATINPAYLSLTTNVRPGTYALDTTYPTSDQSSHVHNGRSSAATSSLPVDSYPARYTGTGDRYTHRTDSLPKAHSAAQPQILPEGETLHPPPPRSPASRDYYPDSWGLLHQSIYNPALLAYSGEDRSSAEQATSGMHAAPGPSWSSAYTHMDAEIASAGAALWSGASLASDYSSPQDALLSAPEGSSKKRKVHDLDPESDVEDVSGAGTSTSKKRKVQDTCPATPVTNAGDVFELIAGPKKQSKRRSTSETKAVKAEGSKRIRNGHKDGIEALRQSEKLYPEAPKKKPTKAEVLRTVVKYVENSTPQDEVDQLEKRLTERISALEQEHSKSMDEVRLIEAQLGERIAALERQRVPIYSRILAMHERLQLYEKQPAL</sequence>
<evidence type="ECO:0000256" key="2">
    <source>
        <dbReference type="SAM" id="MobiDB-lite"/>
    </source>
</evidence>
<evidence type="ECO:0000313" key="3">
    <source>
        <dbReference type="EMBL" id="TFY79467.1"/>
    </source>
</evidence>
<dbReference type="EMBL" id="SFCI01000496">
    <property type="protein sequence ID" value="TFY79467.1"/>
    <property type="molecule type" value="Genomic_DNA"/>
</dbReference>
<accession>A0A4Y9ZZF5</accession>
<feature type="compositionally biased region" description="Basic and acidic residues" evidence="2">
    <location>
        <begin position="260"/>
        <end position="281"/>
    </location>
</feature>
<comment type="caution">
    <text evidence="3">The sequence shown here is derived from an EMBL/GenBank/DDBJ whole genome shotgun (WGS) entry which is preliminary data.</text>
</comment>
<dbReference type="AlphaFoldDB" id="A0A4Y9ZZF5"/>
<keyword evidence="4" id="KW-1185">Reference proteome</keyword>
<keyword evidence="1" id="KW-0175">Coiled coil</keyword>
<protein>
    <recommendedName>
        <fullName evidence="5">BHLH domain-containing protein</fullName>
    </recommendedName>
</protein>
<feature type="compositionally biased region" description="Basic and acidic residues" evidence="2">
    <location>
        <begin position="75"/>
        <end position="84"/>
    </location>
</feature>
<feature type="region of interest" description="Disordered" evidence="2">
    <location>
        <begin position="186"/>
        <end position="281"/>
    </location>
</feature>
<feature type="compositionally biased region" description="Polar residues" evidence="2">
    <location>
        <begin position="38"/>
        <end position="61"/>
    </location>
</feature>
<proteinExistence type="predicted"/>
<dbReference type="Proteomes" id="UP000298061">
    <property type="component" value="Unassembled WGS sequence"/>
</dbReference>
<feature type="region of interest" description="Disordered" evidence="2">
    <location>
        <begin position="35"/>
        <end position="115"/>
    </location>
</feature>
<evidence type="ECO:0000256" key="1">
    <source>
        <dbReference type="SAM" id="Coils"/>
    </source>
</evidence>
<reference evidence="3 4" key="1">
    <citation type="submission" date="2019-02" db="EMBL/GenBank/DDBJ databases">
        <title>Genome sequencing of the rare red list fungi Hericium alpestre (H. flagellum).</title>
        <authorList>
            <person name="Buettner E."/>
            <person name="Kellner H."/>
        </authorList>
    </citation>
    <scope>NUCLEOTIDE SEQUENCE [LARGE SCALE GENOMIC DNA]</scope>
    <source>
        <strain evidence="3 4">DSM 108284</strain>
    </source>
</reference>
<evidence type="ECO:0008006" key="5">
    <source>
        <dbReference type="Google" id="ProtNLM"/>
    </source>
</evidence>
<name>A0A4Y9ZZF5_9AGAM</name>
<gene>
    <name evidence="3" type="ORF">EWM64_g4550</name>
</gene>
<evidence type="ECO:0000313" key="4">
    <source>
        <dbReference type="Proteomes" id="UP000298061"/>
    </source>
</evidence>